<keyword evidence="3" id="KW-0812">Transmembrane</keyword>
<evidence type="ECO:0000256" key="2">
    <source>
        <dbReference type="SAM" id="MobiDB-lite"/>
    </source>
</evidence>
<dbReference type="STRING" id="147828.A0A4S2JMN8"/>
<dbReference type="CDD" id="cd00109">
    <property type="entry name" value="Kunitz-type"/>
    <property type="match status" value="1"/>
</dbReference>
<evidence type="ECO:0000259" key="4">
    <source>
        <dbReference type="PROSITE" id="PS50279"/>
    </source>
</evidence>
<feature type="transmembrane region" description="Helical" evidence="3">
    <location>
        <begin position="86"/>
        <end position="109"/>
    </location>
</feature>
<protein>
    <recommendedName>
        <fullName evidence="4">BPTI/Kunitz inhibitor domain-containing protein</fullName>
    </recommendedName>
</protein>
<sequence>MSEHLNDLSTPVEHPLVPDTIIEHGETTEEQSDVQHPEVEQSGSPEEADESSEIIPLKGQTGSEKRHVRILPHGIPNGFWRKVPKIVFFIVPILLVTLGVLVFAVYASVTSAHCNSPTETDEQPAGSTNISSKSRDTINPDCLLPIDYGQCRGEVTMYAFDAFEWRCVPFHYSGCEGNKNRFTSLEDCVEQCH</sequence>
<keyword evidence="3" id="KW-1133">Transmembrane helix</keyword>
<keyword evidence="1" id="KW-1015">Disulfide bond</keyword>
<dbReference type="OrthoDB" id="6260190at2759"/>
<organism evidence="5 6">
    <name type="scientific">Opisthorchis felineus</name>
    <dbReference type="NCBI Taxonomy" id="147828"/>
    <lineage>
        <taxon>Eukaryota</taxon>
        <taxon>Metazoa</taxon>
        <taxon>Spiralia</taxon>
        <taxon>Lophotrochozoa</taxon>
        <taxon>Platyhelminthes</taxon>
        <taxon>Trematoda</taxon>
        <taxon>Digenea</taxon>
        <taxon>Opisthorchiida</taxon>
        <taxon>Opisthorchiata</taxon>
        <taxon>Opisthorchiidae</taxon>
        <taxon>Opisthorchis</taxon>
    </lineage>
</organism>
<dbReference type="PANTHER" id="PTHR10083:SF374">
    <property type="entry name" value="BPTI_KUNITZ INHIBITOR DOMAIN-CONTAINING PROTEIN"/>
    <property type="match status" value="1"/>
</dbReference>
<dbReference type="InterPro" id="IPR050098">
    <property type="entry name" value="TFPI/VKTCI-like"/>
</dbReference>
<dbReference type="Pfam" id="PF00014">
    <property type="entry name" value="Kunitz_BPTI"/>
    <property type="match status" value="1"/>
</dbReference>
<dbReference type="GO" id="GO:0005615">
    <property type="term" value="C:extracellular space"/>
    <property type="evidence" value="ECO:0007669"/>
    <property type="project" value="TreeGrafter"/>
</dbReference>
<feature type="region of interest" description="Disordered" evidence="2">
    <location>
        <begin position="27"/>
        <end position="61"/>
    </location>
</feature>
<feature type="region of interest" description="Disordered" evidence="2">
    <location>
        <begin position="114"/>
        <end position="134"/>
    </location>
</feature>
<dbReference type="PANTHER" id="PTHR10083">
    <property type="entry name" value="KUNITZ-TYPE PROTEASE INHIBITOR-RELATED"/>
    <property type="match status" value="1"/>
</dbReference>
<keyword evidence="3" id="KW-0472">Membrane</keyword>
<dbReference type="InterPro" id="IPR002223">
    <property type="entry name" value="Kunitz_BPTI"/>
</dbReference>
<evidence type="ECO:0000256" key="1">
    <source>
        <dbReference type="ARBA" id="ARBA00023157"/>
    </source>
</evidence>
<keyword evidence="6" id="KW-1185">Reference proteome</keyword>
<dbReference type="Gene3D" id="4.10.410.10">
    <property type="entry name" value="Pancreatic trypsin inhibitor Kunitz domain"/>
    <property type="match status" value="1"/>
</dbReference>
<dbReference type="InterPro" id="IPR020901">
    <property type="entry name" value="Prtase_inh_Kunz-CS"/>
</dbReference>
<dbReference type="PROSITE" id="PS50279">
    <property type="entry name" value="BPTI_KUNITZ_2"/>
    <property type="match status" value="1"/>
</dbReference>
<evidence type="ECO:0000313" key="5">
    <source>
        <dbReference type="EMBL" id="TGZ37451.1"/>
    </source>
</evidence>
<gene>
    <name evidence="5" type="ORF">CRM22_011331</name>
</gene>
<feature type="compositionally biased region" description="Basic and acidic residues" evidence="2">
    <location>
        <begin position="27"/>
        <end position="39"/>
    </location>
</feature>
<dbReference type="AlphaFoldDB" id="A0A4S2JMN8"/>
<comment type="caution">
    <text evidence="5">The sequence shown here is derived from an EMBL/GenBank/DDBJ whole genome shotgun (WGS) entry which is preliminary data.</text>
</comment>
<accession>A0A4S2JMN8</accession>
<evidence type="ECO:0000313" key="6">
    <source>
        <dbReference type="Proteomes" id="UP000308267"/>
    </source>
</evidence>
<reference evidence="5 6" key="1">
    <citation type="journal article" date="2019" name="BMC Genomics">
        <title>New insights from Opisthorchis felineus genome: update on genomics of the epidemiologically important liver flukes.</title>
        <authorList>
            <person name="Ershov N.I."/>
            <person name="Mordvinov V.A."/>
            <person name="Prokhortchouk E.B."/>
            <person name="Pakharukova M.Y."/>
            <person name="Gunbin K.V."/>
            <person name="Ustyantsev K."/>
            <person name="Genaev M.A."/>
            <person name="Blinov A.G."/>
            <person name="Mazur A."/>
            <person name="Boulygina E."/>
            <person name="Tsygankova S."/>
            <person name="Khrameeva E."/>
            <person name="Chekanov N."/>
            <person name="Fan G."/>
            <person name="Xiao A."/>
            <person name="Zhang H."/>
            <person name="Xu X."/>
            <person name="Yang H."/>
            <person name="Solovyev V."/>
            <person name="Lee S.M."/>
            <person name="Liu X."/>
            <person name="Afonnikov D.A."/>
            <person name="Skryabin K.G."/>
        </authorList>
    </citation>
    <scope>NUCLEOTIDE SEQUENCE [LARGE SCALE GENOMIC DNA]</scope>
    <source>
        <strain evidence="5">AK-0245</strain>
        <tissue evidence="5">Whole organism</tissue>
    </source>
</reference>
<dbReference type="SMART" id="SM00131">
    <property type="entry name" value="KU"/>
    <property type="match status" value="1"/>
</dbReference>
<dbReference type="SUPFAM" id="SSF57362">
    <property type="entry name" value="BPTI-like"/>
    <property type="match status" value="1"/>
</dbReference>
<name>A0A4S2JMN8_OPIFE</name>
<dbReference type="GO" id="GO:0004867">
    <property type="term" value="F:serine-type endopeptidase inhibitor activity"/>
    <property type="evidence" value="ECO:0007669"/>
    <property type="project" value="InterPro"/>
</dbReference>
<dbReference type="PRINTS" id="PR00759">
    <property type="entry name" value="BASICPTASE"/>
</dbReference>
<evidence type="ECO:0000256" key="3">
    <source>
        <dbReference type="SAM" id="Phobius"/>
    </source>
</evidence>
<dbReference type="Proteomes" id="UP000308267">
    <property type="component" value="Unassembled WGS sequence"/>
</dbReference>
<dbReference type="InterPro" id="IPR036880">
    <property type="entry name" value="Kunitz_BPTI_sf"/>
</dbReference>
<proteinExistence type="predicted"/>
<dbReference type="EMBL" id="SJOL01012998">
    <property type="protein sequence ID" value="TGZ37451.1"/>
    <property type="molecule type" value="Genomic_DNA"/>
</dbReference>
<feature type="domain" description="BPTI/Kunitz inhibitor" evidence="4">
    <location>
        <begin position="142"/>
        <end position="192"/>
    </location>
</feature>
<dbReference type="PROSITE" id="PS00280">
    <property type="entry name" value="BPTI_KUNITZ_1"/>
    <property type="match status" value="1"/>
</dbReference>